<dbReference type="InterPro" id="IPR008528">
    <property type="entry name" value="unc-13_homologue"/>
</dbReference>
<dbReference type="GeneID" id="107021789"/>
<protein>
    <submittedName>
        <fullName evidence="2">Protein unc-13 homolog isoform X1</fullName>
    </submittedName>
</protein>
<sequence length="97" mass="11625">MEKKWNSCYCMHGFQYHSSDELGISARVLSLERRAWHFSTSSDVEEILELLKSIWRILGIAETIHCTCYAWLLFRQFVITGEQMMMQYVIEQLKKYH</sequence>
<reference evidence="2" key="2">
    <citation type="submission" date="2025-08" db="UniProtKB">
        <authorList>
            <consortium name="RefSeq"/>
        </authorList>
    </citation>
    <scope>IDENTIFICATION</scope>
</reference>
<dbReference type="PANTHER" id="PTHR31280">
    <property type="entry name" value="PROTEIN UNC-13 HOMOLOG"/>
    <property type="match status" value="1"/>
</dbReference>
<dbReference type="PANTHER" id="PTHR31280:SF2">
    <property type="entry name" value="PROTEIN UNC-13 HOMOLOG"/>
    <property type="match status" value="1"/>
</dbReference>
<proteinExistence type="predicted"/>
<evidence type="ECO:0000313" key="1">
    <source>
        <dbReference type="Proteomes" id="UP000694930"/>
    </source>
</evidence>
<name>A0ABM1VC26_SOLPN</name>
<dbReference type="RefSeq" id="XP_027773294.1">
    <property type="nucleotide sequence ID" value="XM_027917493.1"/>
</dbReference>
<evidence type="ECO:0000313" key="2">
    <source>
        <dbReference type="RefSeq" id="XP_027773294.1"/>
    </source>
</evidence>
<accession>A0ABM1VC26</accession>
<gene>
    <name evidence="2" type="primary">LOC107021789</name>
</gene>
<dbReference type="Proteomes" id="UP000694930">
    <property type="component" value="Chromosome 6"/>
</dbReference>
<reference evidence="1" key="1">
    <citation type="journal article" date="2014" name="Nat. Genet.">
        <title>The genome of the stress-tolerant wild tomato species Solanum pennellii.</title>
        <authorList>
            <person name="Bolger A."/>
            <person name="Scossa F."/>
            <person name="Bolger M.E."/>
            <person name="Lanz C."/>
            <person name="Maumus F."/>
            <person name="Tohge T."/>
            <person name="Quesneville H."/>
            <person name="Alseekh S."/>
            <person name="Sorensen I."/>
            <person name="Lichtenstein G."/>
            <person name="Fich E.A."/>
            <person name="Conte M."/>
            <person name="Keller H."/>
            <person name="Schneeberger K."/>
            <person name="Schwacke R."/>
            <person name="Ofner I."/>
            <person name="Vrebalov J."/>
            <person name="Xu Y."/>
            <person name="Osorio S."/>
            <person name="Aflitos S.A."/>
            <person name="Schijlen E."/>
            <person name="Jimenez-Gomez J.M."/>
            <person name="Ryngajllo M."/>
            <person name="Kimura S."/>
            <person name="Kumar R."/>
            <person name="Koenig D."/>
            <person name="Headland L.R."/>
            <person name="Maloof J.N."/>
            <person name="Sinha N."/>
            <person name="van Ham R.C."/>
            <person name="Lankhorst R.K."/>
            <person name="Mao L."/>
            <person name="Vogel A."/>
            <person name="Arsova B."/>
            <person name="Panstruga R."/>
            <person name="Fei Z."/>
            <person name="Rose J.K."/>
            <person name="Zamir D."/>
            <person name="Carrari F."/>
            <person name="Giovannoni J.J."/>
            <person name="Weigel D."/>
            <person name="Usadel B."/>
            <person name="Fernie A.R."/>
        </authorList>
    </citation>
    <scope>NUCLEOTIDE SEQUENCE [LARGE SCALE GENOMIC DNA]</scope>
    <source>
        <strain evidence="1">cv. LA0716</strain>
    </source>
</reference>
<keyword evidence="1" id="KW-1185">Reference proteome</keyword>
<organism evidence="1 2">
    <name type="scientific">Solanum pennellii</name>
    <name type="common">Tomato</name>
    <name type="synonym">Lycopersicon pennellii</name>
    <dbReference type="NCBI Taxonomy" id="28526"/>
    <lineage>
        <taxon>Eukaryota</taxon>
        <taxon>Viridiplantae</taxon>
        <taxon>Streptophyta</taxon>
        <taxon>Embryophyta</taxon>
        <taxon>Tracheophyta</taxon>
        <taxon>Spermatophyta</taxon>
        <taxon>Magnoliopsida</taxon>
        <taxon>eudicotyledons</taxon>
        <taxon>Gunneridae</taxon>
        <taxon>Pentapetalae</taxon>
        <taxon>asterids</taxon>
        <taxon>lamiids</taxon>
        <taxon>Solanales</taxon>
        <taxon>Solanaceae</taxon>
        <taxon>Solanoideae</taxon>
        <taxon>Solaneae</taxon>
        <taxon>Solanum</taxon>
        <taxon>Solanum subgen. Lycopersicon</taxon>
    </lineage>
</organism>